<evidence type="ECO:0000256" key="8">
    <source>
        <dbReference type="SAM" id="Coils"/>
    </source>
</evidence>
<reference evidence="10 11" key="1">
    <citation type="submission" date="2020-08" db="EMBL/GenBank/DDBJ databases">
        <title>Genomic Encyclopedia of Type Strains, Phase IV (KMG-IV): sequencing the most valuable type-strain genomes for metagenomic binning, comparative biology and taxonomic classification.</title>
        <authorList>
            <person name="Goeker M."/>
        </authorList>
    </citation>
    <scope>NUCLEOTIDE SEQUENCE [LARGE SCALE GENOMIC DNA]</scope>
    <source>
        <strain evidence="10 11">DSM 103462</strain>
    </source>
</reference>
<evidence type="ECO:0000313" key="11">
    <source>
        <dbReference type="Proteomes" id="UP000518887"/>
    </source>
</evidence>
<keyword evidence="8" id="KW-0175">Coiled coil</keyword>
<dbReference type="SUPFAM" id="SSF56954">
    <property type="entry name" value="Outer membrane efflux proteins (OEP)"/>
    <property type="match status" value="1"/>
</dbReference>
<dbReference type="Gene3D" id="1.20.1600.10">
    <property type="entry name" value="Outer membrane efflux proteins (OEP)"/>
    <property type="match status" value="1"/>
</dbReference>
<evidence type="ECO:0000256" key="2">
    <source>
        <dbReference type="ARBA" id="ARBA00007613"/>
    </source>
</evidence>
<evidence type="ECO:0000313" key="10">
    <source>
        <dbReference type="EMBL" id="MBB5224773.1"/>
    </source>
</evidence>
<proteinExistence type="inferred from homology"/>
<accession>A0A7W8G6J7</accession>
<keyword evidence="6" id="KW-0472">Membrane</keyword>
<dbReference type="Pfam" id="PF02321">
    <property type="entry name" value="OEP"/>
    <property type="match status" value="2"/>
</dbReference>
<evidence type="ECO:0000256" key="1">
    <source>
        <dbReference type="ARBA" id="ARBA00004442"/>
    </source>
</evidence>
<evidence type="ECO:0000256" key="9">
    <source>
        <dbReference type="SAM" id="SignalP"/>
    </source>
</evidence>
<evidence type="ECO:0000256" key="5">
    <source>
        <dbReference type="ARBA" id="ARBA00022692"/>
    </source>
</evidence>
<evidence type="ECO:0000256" key="7">
    <source>
        <dbReference type="ARBA" id="ARBA00023237"/>
    </source>
</evidence>
<dbReference type="GO" id="GO:0015562">
    <property type="term" value="F:efflux transmembrane transporter activity"/>
    <property type="evidence" value="ECO:0007669"/>
    <property type="project" value="InterPro"/>
</dbReference>
<evidence type="ECO:0000256" key="3">
    <source>
        <dbReference type="ARBA" id="ARBA00022448"/>
    </source>
</evidence>
<dbReference type="GO" id="GO:1990281">
    <property type="term" value="C:efflux pump complex"/>
    <property type="evidence" value="ECO:0007669"/>
    <property type="project" value="TreeGrafter"/>
</dbReference>
<evidence type="ECO:0000256" key="6">
    <source>
        <dbReference type="ARBA" id="ARBA00023136"/>
    </source>
</evidence>
<dbReference type="InterPro" id="IPR003423">
    <property type="entry name" value="OMP_efflux"/>
</dbReference>
<keyword evidence="7" id="KW-0998">Cell outer membrane</keyword>
<keyword evidence="3" id="KW-0813">Transport</keyword>
<dbReference type="GO" id="GO:0009279">
    <property type="term" value="C:cell outer membrane"/>
    <property type="evidence" value="ECO:0007669"/>
    <property type="project" value="UniProtKB-SubCell"/>
</dbReference>
<feature type="chain" id="PRO_5031030329" evidence="9">
    <location>
        <begin position="21"/>
        <end position="435"/>
    </location>
</feature>
<dbReference type="RefSeq" id="WP_184656393.1">
    <property type="nucleotide sequence ID" value="NZ_JACHFQ010000001.1"/>
</dbReference>
<name>A0A7W8G6J7_9SPIR</name>
<dbReference type="Proteomes" id="UP000518887">
    <property type="component" value="Unassembled WGS sequence"/>
</dbReference>
<dbReference type="GO" id="GO:0015288">
    <property type="term" value="F:porin activity"/>
    <property type="evidence" value="ECO:0007669"/>
    <property type="project" value="TreeGrafter"/>
</dbReference>
<keyword evidence="9" id="KW-0732">Signal</keyword>
<comment type="subcellular location">
    <subcellularLocation>
        <location evidence="1">Cell outer membrane</location>
    </subcellularLocation>
</comment>
<dbReference type="EMBL" id="JACHFQ010000001">
    <property type="protein sequence ID" value="MBB5224773.1"/>
    <property type="molecule type" value="Genomic_DNA"/>
</dbReference>
<dbReference type="PANTHER" id="PTHR30026:SF20">
    <property type="entry name" value="OUTER MEMBRANE PROTEIN TOLC"/>
    <property type="match status" value="1"/>
</dbReference>
<keyword evidence="4" id="KW-1134">Transmembrane beta strand</keyword>
<keyword evidence="5" id="KW-0812">Transmembrane</keyword>
<comment type="caution">
    <text evidence="10">The sequence shown here is derived from an EMBL/GenBank/DDBJ whole genome shotgun (WGS) entry which is preliminary data.</text>
</comment>
<dbReference type="AlphaFoldDB" id="A0A7W8G6J7"/>
<feature type="coiled-coil region" evidence="8">
    <location>
        <begin position="324"/>
        <end position="351"/>
    </location>
</feature>
<evidence type="ECO:0000256" key="4">
    <source>
        <dbReference type="ARBA" id="ARBA00022452"/>
    </source>
</evidence>
<keyword evidence="11" id="KW-1185">Reference proteome</keyword>
<feature type="signal peptide" evidence="9">
    <location>
        <begin position="1"/>
        <end position="20"/>
    </location>
</feature>
<protein>
    <submittedName>
        <fullName evidence="10">Outer membrane protein TolC</fullName>
    </submittedName>
</protein>
<dbReference type="InterPro" id="IPR051906">
    <property type="entry name" value="TolC-like"/>
</dbReference>
<organism evidence="10 11">
    <name type="scientific">Treponema ruminis</name>
    <dbReference type="NCBI Taxonomy" id="744515"/>
    <lineage>
        <taxon>Bacteria</taxon>
        <taxon>Pseudomonadati</taxon>
        <taxon>Spirochaetota</taxon>
        <taxon>Spirochaetia</taxon>
        <taxon>Spirochaetales</taxon>
        <taxon>Treponemataceae</taxon>
        <taxon>Treponema</taxon>
    </lineage>
</organism>
<comment type="similarity">
    <text evidence="2">Belongs to the outer membrane factor (OMF) (TC 1.B.17) family.</text>
</comment>
<sequence length="435" mass="47712">MKSKILVSVVLLLASSMSFGQSDEAVRSLTVDEAVELAKKNNVSVARSQITLDAAARAKSHSWNSISPTASLSASSTVPIDALSDVDSNYTASFGLSATVSLSLSANLYTSMNAAKIAYESGKLTFDDAVKSVELGVREAFYGLLYERENIVLQERNLEIAKTQYNNNLAKYNQGRLSEIDVLSAEVNYKSKIPTLESARTTFLNDMASFKQTLGLKLNEKIELAGTLDDLINLNEISVDLKSVQSSSIKQLEYKIENAKNSVLSKRFSAYAPNLNASFNWSDEKWYVGYDGTPEDPKKSASVRLSASIPLDGILPWSERNDAIDTAEDTVKDLELQLDNEKKNLARTVMSSLRSIKQSQESIKYKQANVTLAQKTYDMTAEAYNRGTKDLLTLQNANTSLLNAQVSLKSETLTLIKAILNLENTIGVEFGTLGK</sequence>
<gene>
    <name evidence="10" type="ORF">HNP76_000113</name>
</gene>
<dbReference type="PANTHER" id="PTHR30026">
    <property type="entry name" value="OUTER MEMBRANE PROTEIN TOLC"/>
    <property type="match status" value="1"/>
</dbReference>